<evidence type="ECO:0000313" key="7">
    <source>
        <dbReference type="Proteomes" id="UP000294003"/>
    </source>
</evidence>
<dbReference type="SMART" id="SM00248">
    <property type="entry name" value="ANK"/>
    <property type="match status" value="3"/>
</dbReference>
<sequence>MPEESRSRRKLLCGFLLPKREVSKGKENGNRQDGQAGPRAASPSKGARQAVKSVPVSSTTELQPQHAVSSPDLPPLEQHRSSQSCQAPQGDPNGSSTSDNPSQPLPEQGKQTSPRLGSLWEEAADSLDAEDQGRLEGLIKSTREGQAAELSVEGRGGRSFPDDVSLIVSRAKKLEEEDKEAAWKPVIGEIVDGALTFKALGDAAVKFDMSGYAALGWSVVSFGLKVAANAKQARQFVFDSLEVVTEIMTRYAQYETWCRGRGANIDFDRHVTNVYKAILLYVIALGDYLQQCGAGHFLRAMSEPQERSIAQRKKAVDDADAVVQKWLPIVKFAIDGDNYAQLVKEIEDHRLPEPSEPSSECLRSLAFPEMNDRSNDIDTAQSGTCEWLLAHQTYRSWATSDRGLLWIKGKPGAGKSALLQYALKNVMVASNTGDRALVLSFFFHGRGAELQKTPLGLFRSLLHQLLSQVPDALSDLVKIFQERREKMGEPGEKWKWHLRELHDSFESLLPKVLERRPVWLFVDALDECGEEDAVRLALEFRSLLNGLPSTAVERLHICFSCRHYPIPADLDGALEICLEHENGKDISIYVQSRLSEAHVRKAPMILDRITARASGVFMWARLVVERVIFLERQRAVWKKIETVIDSIPKDLDGLYQEHVQRMDDKPAFLKLIQWICFAIRPLSLDEVRWAMVVDANCSHKSLQQCIAAEDLACDCDEMKRRVIALTCGLAETVPSSEGQVVQFIHQSVNDFFLEKGLSALDDDLKPTETETNKADSAVGIAHYRLSRTCIRYLAMEEVAQSISRNNLHLGYVWRSKFPLLYYATTSWIAHVQQSEARNVPQDDLLDYFAWPSEALLQLWVQVYNKIGEYSDGCPPSGATLTHIVSRYQLLGPLRVMLQTADHVGIDINVKDEYGRTPLSWAARYGHEAVVQQLLATGKVDIDAKDKYSQTPLSWPADYGHEIIIQQLLATGKVDIDAKDKNGQTPLSWAAKNGHEAIVRLFATTWSVNHDEANSPLWPSSQRLPLVCLDLPTA</sequence>
<dbReference type="Gene3D" id="1.25.40.20">
    <property type="entry name" value="Ankyrin repeat-containing domain"/>
    <property type="match status" value="1"/>
</dbReference>
<gene>
    <name evidence="6" type="ORF">DL762_000556</name>
</gene>
<evidence type="ECO:0000259" key="4">
    <source>
        <dbReference type="Pfam" id="PF22939"/>
    </source>
</evidence>
<protein>
    <recommendedName>
        <fullName evidence="8">NACHT domain-containing protein</fullName>
    </recommendedName>
</protein>
<dbReference type="InterPro" id="IPR054471">
    <property type="entry name" value="GPIID_WHD"/>
</dbReference>
<dbReference type="Pfam" id="PF12796">
    <property type="entry name" value="Ank_2"/>
    <property type="match status" value="1"/>
</dbReference>
<comment type="caution">
    <text evidence="6">The sequence shown here is derived from an EMBL/GenBank/DDBJ whole genome shotgun (WGS) entry which is preliminary data.</text>
</comment>
<dbReference type="SUPFAM" id="SSF48403">
    <property type="entry name" value="Ankyrin repeat"/>
    <property type="match status" value="1"/>
</dbReference>
<dbReference type="PROSITE" id="PS50297">
    <property type="entry name" value="ANK_REP_REGION"/>
    <property type="match status" value="1"/>
</dbReference>
<dbReference type="EMBL" id="QJNS01000010">
    <property type="protein sequence ID" value="RYO94460.1"/>
    <property type="molecule type" value="Genomic_DNA"/>
</dbReference>
<evidence type="ECO:0000313" key="6">
    <source>
        <dbReference type="EMBL" id="RYO94460.1"/>
    </source>
</evidence>
<evidence type="ECO:0008006" key="8">
    <source>
        <dbReference type="Google" id="ProtNLM"/>
    </source>
</evidence>
<feature type="repeat" description="ANK" evidence="2">
    <location>
        <begin position="913"/>
        <end position="946"/>
    </location>
</feature>
<evidence type="ECO:0000256" key="3">
    <source>
        <dbReference type="SAM" id="MobiDB-lite"/>
    </source>
</evidence>
<keyword evidence="1" id="KW-0677">Repeat</keyword>
<reference evidence="6 7" key="1">
    <citation type="submission" date="2018-06" db="EMBL/GenBank/DDBJ databases">
        <title>Complete Genomes of Monosporascus.</title>
        <authorList>
            <person name="Robinson A.J."/>
            <person name="Natvig D.O."/>
        </authorList>
    </citation>
    <scope>NUCLEOTIDE SEQUENCE [LARGE SCALE GENOMIC DNA]</scope>
    <source>
        <strain evidence="6 7">CBS 609.92</strain>
    </source>
</reference>
<feature type="compositionally biased region" description="Polar residues" evidence="3">
    <location>
        <begin position="81"/>
        <end position="102"/>
    </location>
</feature>
<feature type="domain" description="GPI inositol-deacylase winged helix" evidence="4">
    <location>
        <begin position="670"/>
        <end position="758"/>
    </location>
</feature>
<dbReference type="InterPro" id="IPR027417">
    <property type="entry name" value="P-loop_NTPase"/>
</dbReference>
<feature type="region of interest" description="Disordered" evidence="3">
    <location>
        <begin position="1"/>
        <end position="114"/>
    </location>
</feature>
<accession>A0ABY0HN23</accession>
<feature type="domain" description="Nephrocystin 3-like N-terminal" evidence="5">
    <location>
        <begin position="383"/>
        <end position="562"/>
    </location>
</feature>
<dbReference type="InterPro" id="IPR056884">
    <property type="entry name" value="NPHP3-like_N"/>
</dbReference>
<dbReference type="Proteomes" id="UP000294003">
    <property type="component" value="Unassembled WGS sequence"/>
</dbReference>
<evidence type="ECO:0000256" key="2">
    <source>
        <dbReference type="PROSITE-ProRule" id="PRU00023"/>
    </source>
</evidence>
<keyword evidence="7" id="KW-1185">Reference proteome</keyword>
<organism evidence="6 7">
    <name type="scientific">Monosporascus cannonballus</name>
    <dbReference type="NCBI Taxonomy" id="155416"/>
    <lineage>
        <taxon>Eukaryota</taxon>
        <taxon>Fungi</taxon>
        <taxon>Dikarya</taxon>
        <taxon>Ascomycota</taxon>
        <taxon>Pezizomycotina</taxon>
        <taxon>Sordariomycetes</taxon>
        <taxon>Xylariomycetidae</taxon>
        <taxon>Xylariales</taxon>
        <taxon>Xylariales incertae sedis</taxon>
        <taxon>Monosporascus</taxon>
    </lineage>
</organism>
<feature type="compositionally biased region" description="Polar residues" evidence="3">
    <location>
        <begin position="55"/>
        <end position="68"/>
    </location>
</feature>
<keyword evidence="2" id="KW-0040">ANK repeat</keyword>
<dbReference type="InterPro" id="IPR002110">
    <property type="entry name" value="Ankyrin_rpt"/>
</dbReference>
<dbReference type="Gene3D" id="3.40.50.300">
    <property type="entry name" value="P-loop containing nucleotide triphosphate hydrolases"/>
    <property type="match status" value="1"/>
</dbReference>
<dbReference type="InterPro" id="IPR036770">
    <property type="entry name" value="Ankyrin_rpt-contain_sf"/>
</dbReference>
<evidence type="ECO:0000256" key="1">
    <source>
        <dbReference type="ARBA" id="ARBA00022737"/>
    </source>
</evidence>
<name>A0ABY0HN23_9PEZI</name>
<dbReference type="Pfam" id="PF00023">
    <property type="entry name" value="Ank"/>
    <property type="match status" value="1"/>
</dbReference>
<feature type="compositionally biased region" description="Basic and acidic residues" evidence="3">
    <location>
        <begin position="18"/>
        <end position="30"/>
    </location>
</feature>
<dbReference type="PROSITE" id="PS50088">
    <property type="entry name" value="ANK_REPEAT"/>
    <property type="match status" value="1"/>
</dbReference>
<evidence type="ECO:0000259" key="5">
    <source>
        <dbReference type="Pfam" id="PF24883"/>
    </source>
</evidence>
<dbReference type="PANTHER" id="PTHR10039:SF5">
    <property type="entry name" value="NACHT DOMAIN-CONTAINING PROTEIN"/>
    <property type="match status" value="1"/>
</dbReference>
<dbReference type="Pfam" id="PF24883">
    <property type="entry name" value="NPHP3_N"/>
    <property type="match status" value="1"/>
</dbReference>
<proteinExistence type="predicted"/>
<dbReference type="Pfam" id="PF22939">
    <property type="entry name" value="WHD_GPIID"/>
    <property type="match status" value="1"/>
</dbReference>
<dbReference type="PANTHER" id="PTHR10039">
    <property type="entry name" value="AMELOGENIN"/>
    <property type="match status" value="1"/>
</dbReference>
<dbReference type="SUPFAM" id="SSF52540">
    <property type="entry name" value="P-loop containing nucleoside triphosphate hydrolases"/>
    <property type="match status" value="1"/>
</dbReference>